<dbReference type="Proteomes" id="UP000094043">
    <property type="component" value="Chromosome 2"/>
</dbReference>
<gene>
    <name evidence="2" type="ORF">L203_101752</name>
</gene>
<reference evidence="2" key="2">
    <citation type="journal article" date="2022" name="Elife">
        <title>Obligate sexual reproduction of a homothallic fungus closely related to the Cryptococcus pathogenic species complex.</title>
        <authorList>
            <person name="Passer A.R."/>
            <person name="Clancey S.A."/>
            <person name="Shea T."/>
            <person name="David-Palma M."/>
            <person name="Averette A.F."/>
            <person name="Boekhout T."/>
            <person name="Porcel B.M."/>
            <person name="Nowrousian M."/>
            <person name="Cuomo C.A."/>
            <person name="Sun S."/>
            <person name="Heitman J."/>
            <person name="Coelho M.A."/>
        </authorList>
    </citation>
    <scope>NUCLEOTIDE SEQUENCE</scope>
    <source>
        <strain evidence="2">CBS 7841</strain>
    </source>
</reference>
<dbReference type="GeneID" id="91085965"/>
<feature type="transmembrane region" description="Helical" evidence="1">
    <location>
        <begin position="12"/>
        <end position="36"/>
    </location>
</feature>
<dbReference type="AlphaFoldDB" id="A0AAJ8JQE6"/>
<name>A0AAJ8JQE6_9TREE</name>
<sequence>MPLEVYDWRLYIAILLISWGSITFGWDGAIMGTTIARSSFKQYFGIDHLSPRAYADISSNVASCCKIAAFLVLLSLGCPWDLLATCPPQDLDFIDTEGSLCGLAVGGTTGVVNSLSRVSEDD</sequence>
<evidence type="ECO:0000313" key="2">
    <source>
        <dbReference type="EMBL" id="WVN86585.1"/>
    </source>
</evidence>
<proteinExistence type="predicted"/>
<evidence type="ECO:0000256" key="1">
    <source>
        <dbReference type="SAM" id="Phobius"/>
    </source>
</evidence>
<reference evidence="2" key="3">
    <citation type="submission" date="2024-01" db="EMBL/GenBank/DDBJ databases">
        <authorList>
            <person name="Coelho M.A."/>
            <person name="David-Palma M."/>
            <person name="Shea T."/>
            <person name="Sun S."/>
            <person name="Cuomo C.A."/>
            <person name="Heitman J."/>
        </authorList>
    </citation>
    <scope>NUCLEOTIDE SEQUENCE</scope>
    <source>
        <strain evidence="2">CBS 7841</strain>
    </source>
</reference>
<protein>
    <recommendedName>
        <fullName evidence="4">Major facilitator superfamily (MFS) profile domain-containing protein</fullName>
    </recommendedName>
</protein>
<evidence type="ECO:0000313" key="3">
    <source>
        <dbReference type="Proteomes" id="UP000094043"/>
    </source>
</evidence>
<keyword evidence="3" id="KW-1185">Reference proteome</keyword>
<keyword evidence="1" id="KW-1133">Transmembrane helix</keyword>
<reference evidence="2" key="1">
    <citation type="submission" date="2016-06" db="EMBL/GenBank/DDBJ databases">
        <authorList>
            <person name="Cuomo C."/>
            <person name="Litvintseva A."/>
            <person name="Heitman J."/>
            <person name="Chen Y."/>
            <person name="Sun S."/>
            <person name="Springer D."/>
            <person name="Dromer F."/>
            <person name="Young S."/>
            <person name="Zeng Q."/>
            <person name="Chapman S."/>
            <person name="Gujja S."/>
            <person name="Saif S."/>
            <person name="Birren B."/>
        </authorList>
    </citation>
    <scope>NUCLEOTIDE SEQUENCE</scope>
    <source>
        <strain evidence="2">CBS 7841</strain>
    </source>
</reference>
<accession>A0AAJ8JQE6</accession>
<dbReference type="RefSeq" id="XP_066067285.1">
    <property type="nucleotide sequence ID" value="XM_066211188.1"/>
</dbReference>
<evidence type="ECO:0008006" key="4">
    <source>
        <dbReference type="Google" id="ProtNLM"/>
    </source>
</evidence>
<dbReference type="EMBL" id="CP143785">
    <property type="protein sequence ID" value="WVN86585.1"/>
    <property type="molecule type" value="Genomic_DNA"/>
</dbReference>
<organism evidence="2 3">
    <name type="scientific">Cryptococcus depauperatus CBS 7841</name>
    <dbReference type="NCBI Taxonomy" id="1295531"/>
    <lineage>
        <taxon>Eukaryota</taxon>
        <taxon>Fungi</taxon>
        <taxon>Dikarya</taxon>
        <taxon>Basidiomycota</taxon>
        <taxon>Agaricomycotina</taxon>
        <taxon>Tremellomycetes</taxon>
        <taxon>Tremellales</taxon>
        <taxon>Cryptococcaceae</taxon>
        <taxon>Cryptococcus</taxon>
    </lineage>
</organism>
<dbReference type="KEGG" id="cdep:91085965"/>
<keyword evidence="1" id="KW-0472">Membrane</keyword>
<keyword evidence="1" id="KW-0812">Transmembrane</keyword>